<feature type="binding site" evidence="2">
    <location>
        <position position="41"/>
    </location>
    <ligand>
        <name>substrate</name>
    </ligand>
</feature>
<evidence type="ECO:0000313" key="4">
    <source>
        <dbReference type="Proteomes" id="UP000652681"/>
    </source>
</evidence>
<name>A0A8J6PHU3_9FLAO</name>
<dbReference type="PANTHER" id="PTHR43210">
    <property type="entry name" value="DETHIOBIOTIN SYNTHETASE"/>
    <property type="match status" value="1"/>
</dbReference>
<evidence type="ECO:0000313" key="3">
    <source>
        <dbReference type="EMBL" id="MBC9811856.1"/>
    </source>
</evidence>
<keyword evidence="2" id="KW-0479">Metal-binding</keyword>
<reference evidence="3" key="1">
    <citation type="submission" date="2020-09" db="EMBL/GenBank/DDBJ databases">
        <title>Taishania pollutisoli gen. nov., sp. nov., Isolated from Tetrabromobisphenol A-Contaminated Soil.</title>
        <authorList>
            <person name="Chen Q."/>
        </authorList>
    </citation>
    <scope>NUCLEOTIDE SEQUENCE</scope>
    <source>
        <strain evidence="3">CZZ-1</strain>
    </source>
</reference>
<comment type="similarity">
    <text evidence="2">Belongs to the dethiobiotin synthetase family.</text>
</comment>
<keyword evidence="1 2" id="KW-0093">Biotin biosynthesis</keyword>
<feature type="binding site" evidence="2">
    <location>
        <begin position="17"/>
        <end position="22"/>
    </location>
    <ligand>
        <name>ATP</name>
        <dbReference type="ChEBI" id="CHEBI:30616"/>
    </ligand>
</feature>
<accession>A0A8J6PHU3</accession>
<comment type="subunit">
    <text evidence="2">Homodimer.</text>
</comment>
<feature type="binding site" evidence="2">
    <location>
        <position position="21"/>
    </location>
    <ligand>
        <name>Mg(2+)</name>
        <dbReference type="ChEBI" id="CHEBI:18420"/>
    </ligand>
</feature>
<feature type="binding site" evidence="2">
    <location>
        <position position="48"/>
    </location>
    <ligand>
        <name>Mg(2+)</name>
        <dbReference type="ChEBI" id="CHEBI:18420"/>
    </ligand>
</feature>
<keyword evidence="2" id="KW-0067">ATP-binding</keyword>
<dbReference type="Gene3D" id="3.40.50.300">
    <property type="entry name" value="P-loop containing nucleotide triphosphate hydrolases"/>
    <property type="match status" value="1"/>
</dbReference>
<proteinExistence type="inferred from homology"/>
<feature type="active site" evidence="2">
    <location>
        <position position="37"/>
    </location>
</feature>
<dbReference type="CDD" id="cd03109">
    <property type="entry name" value="DTBS"/>
    <property type="match status" value="1"/>
</dbReference>
<dbReference type="EC" id="6.3.3.3" evidence="2"/>
<comment type="catalytic activity">
    <reaction evidence="2">
        <text>(7R,8S)-7,8-diammoniononanoate + CO2 + ATP = (4R,5S)-dethiobiotin + ADP + phosphate + 3 H(+)</text>
        <dbReference type="Rhea" id="RHEA:15805"/>
        <dbReference type="ChEBI" id="CHEBI:15378"/>
        <dbReference type="ChEBI" id="CHEBI:16526"/>
        <dbReference type="ChEBI" id="CHEBI:30616"/>
        <dbReference type="ChEBI" id="CHEBI:43474"/>
        <dbReference type="ChEBI" id="CHEBI:149469"/>
        <dbReference type="ChEBI" id="CHEBI:149473"/>
        <dbReference type="ChEBI" id="CHEBI:456216"/>
        <dbReference type="EC" id="6.3.3.3"/>
    </reaction>
</comment>
<keyword evidence="2" id="KW-0460">Magnesium</keyword>
<protein>
    <recommendedName>
        <fullName evidence="2">ATP-dependent dethiobiotin synthetase BioD</fullName>
        <ecNumber evidence="2">6.3.3.3</ecNumber>
    </recommendedName>
    <alternativeName>
        <fullName evidence="2">DTB synthetase</fullName>
        <shortName evidence="2">DTBS</shortName>
    </alternativeName>
    <alternativeName>
        <fullName evidence="2">Dethiobiotin synthase</fullName>
    </alternativeName>
</protein>
<comment type="function">
    <text evidence="2">Catalyzes a mechanistically unusual reaction, the ATP-dependent insertion of CO2 between the N7 and N8 nitrogen atoms of 7,8-diaminopelargonic acid (DAPA, also called 7,8-diammoniononanoate) to form a ureido ring.</text>
</comment>
<evidence type="ECO:0000256" key="1">
    <source>
        <dbReference type="ARBA" id="ARBA00022756"/>
    </source>
</evidence>
<feature type="binding site" evidence="2">
    <location>
        <position position="101"/>
    </location>
    <ligand>
        <name>Mg(2+)</name>
        <dbReference type="ChEBI" id="CHEBI:18420"/>
    </ligand>
</feature>
<feature type="binding site" evidence="2">
    <location>
        <begin position="101"/>
        <end position="104"/>
    </location>
    <ligand>
        <name>ATP</name>
        <dbReference type="ChEBI" id="CHEBI:30616"/>
    </ligand>
</feature>
<dbReference type="GO" id="GO:0005829">
    <property type="term" value="C:cytosol"/>
    <property type="evidence" value="ECO:0007669"/>
    <property type="project" value="TreeGrafter"/>
</dbReference>
<dbReference type="RefSeq" id="WP_216713674.1">
    <property type="nucleotide sequence ID" value="NZ_JACVEL010000002.1"/>
</dbReference>
<dbReference type="GO" id="GO:0000287">
    <property type="term" value="F:magnesium ion binding"/>
    <property type="evidence" value="ECO:0007669"/>
    <property type="project" value="UniProtKB-UniRule"/>
</dbReference>
<keyword evidence="2" id="KW-0547">Nucleotide-binding</keyword>
<comment type="subcellular location">
    <subcellularLocation>
        <location evidence="2">Cytoplasm</location>
    </subcellularLocation>
</comment>
<dbReference type="HAMAP" id="MF_00336">
    <property type="entry name" value="BioD"/>
    <property type="match status" value="1"/>
</dbReference>
<feature type="binding site" evidence="2">
    <location>
        <position position="48"/>
    </location>
    <ligand>
        <name>ATP</name>
        <dbReference type="ChEBI" id="CHEBI:30616"/>
    </ligand>
</feature>
<sequence>MKRDSSTIFFVSGIGTDVGKTVVAAILSEALNAHYWKPIQSGDLDHSDSMKVQGWTENVTVLEECYRLTKPLSPHTSARLDGVTITTQFPIQEVDGTLIIEGAGGVLVPVNDRGNTISDIVAYWDIPAIIVVKHYLGSINHTLLTLEYLKTKGIRLAGLVVTGEAHEESEKIIETITGNKVNLHIPLAAQVDAAFIRQQALIHKEKIEQWLLG</sequence>
<keyword evidence="2" id="KW-0963">Cytoplasm</keyword>
<comment type="pathway">
    <text evidence="2">Cofactor biosynthesis; biotin biosynthesis; biotin from 7,8-diaminononanoate: step 1/2.</text>
</comment>
<comment type="caution">
    <text evidence="2">Lacks conserved residue(s) required for the propagation of feature annotation.</text>
</comment>
<dbReference type="GO" id="GO:0004141">
    <property type="term" value="F:dethiobiotin synthase activity"/>
    <property type="evidence" value="ECO:0007669"/>
    <property type="project" value="UniProtKB-UniRule"/>
</dbReference>
<dbReference type="GO" id="GO:0005524">
    <property type="term" value="F:ATP binding"/>
    <property type="evidence" value="ECO:0007669"/>
    <property type="project" value="UniProtKB-UniRule"/>
</dbReference>
<dbReference type="SUPFAM" id="SSF52540">
    <property type="entry name" value="P-loop containing nucleoside triphosphate hydrolases"/>
    <property type="match status" value="1"/>
</dbReference>
<evidence type="ECO:0000256" key="2">
    <source>
        <dbReference type="HAMAP-Rule" id="MF_00336"/>
    </source>
</evidence>
<dbReference type="GO" id="GO:0009102">
    <property type="term" value="P:biotin biosynthetic process"/>
    <property type="evidence" value="ECO:0007669"/>
    <property type="project" value="UniProtKB-UniRule"/>
</dbReference>
<dbReference type="EMBL" id="JACVEL010000002">
    <property type="protein sequence ID" value="MBC9811856.1"/>
    <property type="molecule type" value="Genomic_DNA"/>
</dbReference>
<comment type="cofactor">
    <cofactor evidence="2">
        <name>Mg(2+)</name>
        <dbReference type="ChEBI" id="CHEBI:18420"/>
    </cofactor>
</comment>
<dbReference type="InterPro" id="IPR004472">
    <property type="entry name" value="DTB_synth_BioD"/>
</dbReference>
<dbReference type="PIRSF" id="PIRSF006755">
    <property type="entry name" value="DTB_synth"/>
    <property type="match status" value="1"/>
</dbReference>
<dbReference type="Pfam" id="PF13500">
    <property type="entry name" value="AAA_26"/>
    <property type="match status" value="1"/>
</dbReference>
<dbReference type="Proteomes" id="UP000652681">
    <property type="component" value="Unassembled WGS sequence"/>
</dbReference>
<dbReference type="UniPathway" id="UPA00078">
    <property type="reaction ID" value="UER00161"/>
</dbReference>
<dbReference type="AlphaFoldDB" id="A0A8J6PHU3"/>
<keyword evidence="2 3" id="KW-0436">Ligase</keyword>
<keyword evidence="4" id="KW-1185">Reference proteome</keyword>
<gene>
    <name evidence="2 3" type="primary">bioD</name>
    <name evidence="3" type="ORF">H9Y05_05135</name>
</gene>
<dbReference type="NCBIfam" id="TIGR00347">
    <property type="entry name" value="bioD"/>
    <property type="match status" value="1"/>
</dbReference>
<dbReference type="PANTHER" id="PTHR43210:SF5">
    <property type="entry name" value="DETHIOBIOTIN SYNTHETASE"/>
    <property type="match status" value="1"/>
</dbReference>
<comment type="caution">
    <text evidence="3">The sequence shown here is derived from an EMBL/GenBank/DDBJ whole genome shotgun (WGS) entry which is preliminary data.</text>
</comment>
<dbReference type="InterPro" id="IPR027417">
    <property type="entry name" value="P-loop_NTPase"/>
</dbReference>
<organism evidence="3 4">
    <name type="scientific">Taishania pollutisoli</name>
    <dbReference type="NCBI Taxonomy" id="2766479"/>
    <lineage>
        <taxon>Bacteria</taxon>
        <taxon>Pseudomonadati</taxon>
        <taxon>Bacteroidota</taxon>
        <taxon>Flavobacteriia</taxon>
        <taxon>Flavobacteriales</taxon>
        <taxon>Crocinitomicaceae</taxon>
        <taxon>Taishania</taxon>
    </lineage>
</organism>